<proteinExistence type="predicted"/>
<accession>V6JF11</accession>
<organism evidence="1 2">
    <name type="scientific">Streptomyces roseochromogenus subsp. oscitans DS 12.976</name>
    <dbReference type="NCBI Taxonomy" id="1352936"/>
    <lineage>
        <taxon>Bacteria</taxon>
        <taxon>Bacillati</taxon>
        <taxon>Actinomycetota</taxon>
        <taxon>Actinomycetes</taxon>
        <taxon>Kitasatosporales</taxon>
        <taxon>Streptomycetaceae</taxon>
        <taxon>Streptomyces</taxon>
    </lineage>
</organism>
<keyword evidence="2" id="KW-1185">Reference proteome</keyword>
<gene>
    <name evidence="1" type="ORF">M878_44675</name>
</gene>
<name>V6JF11_STRRC</name>
<evidence type="ECO:0000313" key="2">
    <source>
        <dbReference type="Proteomes" id="UP000017984"/>
    </source>
</evidence>
<dbReference type="HOGENOM" id="CLU_2345543_0_0_11"/>
<sequence length="97" mass="11387">MPCTSGMRAWLPCRLAPEMPTDRGRPVRSLIKWIFEPYLPRSTGFGPANSPLFRARTFTESITRRDRSRSPRESNSSRTRRWSFGQTWAFDHSVNRR</sequence>
<dbReference type="AlphaFoldDB" id="V6JF11"/>
<dbReference type="PATRIC" id="fig|1352936.5.peg.9280"/>
<reference evidence="1 2" key="1">
    <citation type="journal article" date="2014" name="Genome Announc.">
        <title>Draft Genome Sequence of Streptomyces roseochromogenes subsp. oscitans DS 12.976, Producer of the Aminocoumarin Antibiotic Clorobiocin.</title>
        <authorList>
            <person name="Ruckert C."/>
            <person name="Kalinowski J."/>
            <person name="Heide L."/>
            <person name="Apel A.K."/>
        </authorList>
    </citation>
    <scope>NUCLEOTIDE SEQUENCE [LARGE SCALE GENOMIC DNA]</scope>
    <source>
        <strain evidence="1 2">DS 12.976</strain>
    </source>
</reference>
<dbReference type="Proteomes" id="UP000017984">
    <property type="component" value="Chromosome"/>
</dbReference>
<protein>
    <submittedName>
        <fullName evidence="1">Uncharacterized protein</fullName>
    </submittedName>
</protein>
<comment type="caution">
    <text evidence="1">The sequence shown here is derived from an EMBL/GenBank/DDBJ whole genome shotgun (WGS) entry which is preliminary data.</text>
</comment>
<dbReference type="EMBL" id="AWQX01000391">
    <property type="protein sequence ID" value="EST18415.1"/>
    <property type="molecule type" value="Genomic_DNA"/>
</dbReference>
<evidence type="ECO:0000313" key="1">
    <source>
        <dbReference type="EMBL" id="EST18415.1"/>
    </source>
</evidence>